<dbReference type="AlphaFoldDB" id="A0A2P2N5I1"/>
<organism evidence="1">
    <name type="scientific">Rhizophora mucronata</name>
    <name type="common">Asiatic mangrove</name>
    <dbReference type="NCBI Taxonomy" id="61149"/>
    <lineage>
        <taxon>Eukaryota</taxon>
        <taxon>Viridiplantae</taxon>
        <taxon>Streptophyta</taxon>
        <taxon>Embryophyta</taxon>
        <taxon>Tracheophyta</taxon>
        <taxon>Spermatophyta</taxon>
        <taxon>Magnoliopsida</taxon>
        <taxon>eudicotyledons</taxon>
        <taxon>Gunneridae</taxon>
        <taxon>Pentapetalae</taxon>
        <taxon>rosids</taxon>
        <taxon>fabids</taxon>
        <taxon>Malpighiales</taxon>
        <taxon>Rhizophoraceae</taxon>
        <taxon>Rhizophora</taxon>
    </lineage>
</organism>
<protein>
    <submittedName>
        <fullName evidence="1">Uncharacterized protein</fullName>
    </submittedName>
</protein>
<dbReference type="EMBL" id="GGEC01057234">
    <property type="protein sequence ID" value="MBX37718.1"/>
    <property type="molecule type" value="Transcribed_RNA"/>
</dbReference>
<proteinExistence type="predicted"/>
<name>A0A2P2N5I1_RHIMU</name>
<sequence length="45" mass="5175">MHFYDTEEQPLKMALVGHVADTKHAQNRSSAYLVFYASHDILLLI</sequence>
<evidence type="ECO:0000313" key="1">
    <source>
        <dbReference type="EMBL" id="MBX37718.1"/>
    </source>
</evidence>
<accession>A0A2P2N5I1</accession>
<reference evidence="1" key="1">
    <citation type="submission" date="2018-02" db="EMBL/GenBank/DDBJ databases">
        <title>Rhizophora mucronata_Transcriptome.</title>
        <authorList>
            <person name="Meera S.P."/>
            <person name="Sreeshan A."/>
            <person name="Augustine A."/>
        </authorList>
    </citation>
    <scope>NUCLEOTIDE SEQUENCE</scope>
    <source>
        <tissue evidence="1">Leaf</tissue>
    </source>
</reference>